<dbReference type="EMBL" id="JH994008">
    <property type="protein sequence ID" value="ELQ74905.1"/>
    <property type="molecule type" value="Genomic_DNA"/>
</dbReference>
<dbReference type="InParanoid" id="L7JUC1"/>
<evidence type="ECO:0000313" key="1">
    <source>
        <dbReference type="EMBL" id="ELQ74905.1"/>
    </source>
</evidence>
<dbReference type="AlphaFoldDB" id="L7JUC1"/>
<name>L7JUC1_TRAHO</name>
<accession>L7JUC1</accession>
<gene>
    <name evidence="1" type="ORF">THOM_2151</name>
</gene>
<dbReference type="HOGENOM" id="CLU_3299684_0_0_1"/>
<proteinExistence type="predicted"/>
<evidence type="ECO:0000313" key="2">
    <source>
        <dbReference type="Proteomes" id="UP000011185"/>
    </source>
</evidence>
<dbReference type="VEuPathDB" id="MicrosporidiaDB:THOM_2151"/>
<protein>
    <submittedName>
        <fullName evidence="1">Uncharacterized protein</fullName>
    </submittedName>
</protein>
<reference evidence="1 2" key="1">
    <citation type="journal article" date="2012" name="PLoS Pathog.">
        <title>The genome of the obligate intracellular parasite Trachipleistophora hominis: new insights into microsporidian genome dynamics and reductive evolution.</title>
        <authorList>
            <person name="Heinz E."/>
            <person name="Williams T.A."/>
            <person name="Nakjang S."/>
            <person name="Noel C.J."/>
            <person name="Swan D.C."/>
            <person name="Goldberg A.V."/>
            <person name="Harris S.R."/>
            <person name="Weinmaier T."/>
            <person name="Markert S."/>
            <person name="Becher D."/>
            <person name="Bernhardt J."/>
            <person name="Dagan T."/>
            <person name="Hacker C."/>
            <person name="Lucocq J.M."/>
            <person name="Schweder T."/>
            <person name="Rattei T."/>
            <person name="Hall N."/>
            <person name="Hirt R.P."/>
            <person name="Embley T.M."/>
        </authorList>
    </citation>
    <scope>NUCLEOTIDE SEQUENCE [LARGE SCALE GENOMIC DNA]</scope>
</reference>
<sequence>MFRCLKAKIYKSFGKKWVHIDDSYDANTLIFLLWAYYTDG</sequence>
<organism evidence="1 2">
    <name type="scientific">Trachipleistophora hominis</name>
    <name type="common">Microsporidian parasite</name>
    <dbReference type="NCBI Taxonomy" id="72359"/>
    <lineage>
        <taxon>Eukaryota</taxon>
        <taxon>Fungi</taxon>
        <taxon>Fungi incertae sedis</taxon>
        <taxon>Microsporidia</taxon>
        <taxon>Pleistophoridae</taxon>
        <taxon>Trachipleistophora</taxon>
    </lineage>
</organism>
<keyword evidence="2" id="KW-1185">Reference proteome</keyword>
<dbReference type="Proteomes" id="UP000011185">
    <property type="component" value="Unassembled WGS sequence"/>
</dbReference>